<evidence type="ECO:0000313" key="3">
    <source>
        <dbReference type="EMBL" id="CAD9339191.1"/>
    </source>
</evidence>
<feature type="compositionally biased region" description="Polar residues" evidence="1">
    <location>
        <begin position="329"/>
        <end position="344"/>
    </location>
</feature>
<dbReference type="InterPro" id="IPR004827">
    <property type="entry name" value="bZIP"/>
</dbReference>
<evidence type="ECO:0000259" key="2">
    <source>
        <dbReference type="PROSITE" id="PS50217"/>
    </source>
</evidence>
<reference evidence="3" key="1">
    <citation type="submission" date="2021-01" db="EMBL/GenBank/DDBJ databases">
        <authorList>
            <person name="Corre E."/>
            <person name="Pelletier E."/>
            <person name="Niang G."/>
            <person name="Scheremetjew M."/>
            <person name="Finn R."/>
            <person name="Kale V."/>
            <person name="Holt S."/>
            <person name="Cochrane G."/>
            <person name="Meng A."/>
            <person name="Brown T."/>
            <person name="Cohen L."/>
        </authorList>
    </citation>
    <scope>NUCLEOTIDE SEQUENCE</scope>
    <source>
        <strain evidence="3">Pop2</strain>
    </source>
</reference>
<organism evidence="3">
    <name type="scientific">Ditylum brightwellii</name>
    <dbReference type="NCBI Taxonomy" id="49249"/>
    <lineage>
        <taxon>Eukaryota</taxon>
        <taxon>Sar</taxon>
        <taxon>Stramenopiles</taxon>
        <taxon>Ochrophyta</taxon>
        <taxon>Bacillariophyta</taxon>
        <taxon>Mediophyceae</taxon>
        <taxon>Lithodesmiophycidae</taxon>
        <taxon>Lithodesmiales</taxon>
        <taxon>Lithodesmiaceae</taxon>
        <taxon>Ditylum</taxon>
    </lineage>
</organism>
<feature type="compositionally biased region" description="Basic and acidic residues" evidence="1">
    <location>
        <begin position="39"/>
        <end position="61"/>
    </location>
</feature>
<accession>A0A6U3S027</accession>
<dbReference type="PROSITE" id="PS50217">
    <property type="entry name" value="BZIP"/>
    <property type="match status" value="1"/>
</dbReference>
<feature type="compositionally biased region" description="Basic residues" evidence="1">
    <location>
        <begin position="78"/>
        <end position="91"/>
    </location>
</feature>
<feature type="compositionally biased region" description="Basic and acidic residues" evidence="1">
    <location>
        <begin position="1"/>
        <end position="16"/>
    </location>
</feature>
<proteinExistence type="predicted"/>
<dbReference type="AlphaFoldDB" id="A0A6U3S027"/>
<sequence>MNSEYGKDGRSFDGKIRLKRSRASDDGDSEGEGSSSDEESGKRVNKDACHTISESGRHDCSESCSPTESVLRKQRLEKNRKKARDQRNRKKVMLQEMQRNVVAVSRMNDDLRRKNRDLTKRLAQYGQIVSCPSQLPNLSQGALLRAMLLQQSTTVETGNSSADLYRMATGTCQQQVQIPQAGGGREVESSTARNTMLLNQGILPVANSSMEFLPRPCNNSAFFPNTPAAFSNEIAILRHFGQQQQRWHRATTNQNRLQQGPSALTSTGLMPPTILPPPICFDTNNRSVHNALHHHHDDDRTVVRGGAPPAAGTGVQRLTTETKMKKSDTSTVLSPSQETSKMYK</sequence>
<dbReference type="EMBL" id="HBGN01024472">
    <property type="protein sequence ID" value="CAD9339194.1"/>
    <property type="molecule type" value="Transcribed_RNA"/>
</dbReference>
<evidence type="ECO:0000313" key="4">
    <source>
        <dbReference type="EMBL" id="CAD9339194.1"/>
    </source>
</evidence>
<evidence type="ECO:0000256" key="1">
    <source>
        <dbReference type="SAM" id="MobiDB-lite"/>
    </source>
</evidence>
<feature type="compositionally biased region" description="Acidic residues" evidence="1">
    <location>
        <begin position="26"/>
        <end position="38"/>
    </location>
</feature>
<dbReference type="CDD" id="cd14686">
    <property type="entry name" value="bZIP"/>
    <property type="match status" value="1"/>
</dbReference>
<dbReference type="GO" id="GO:0003700">
    <property type="term" value="F:DNA-binding transcription factor activity"/>
    <property type="evidence" value="ECO:0007669"/>
    <property type="project" value="InterPro"/>
</dbReference>
<feature type="region of interest" description="Disordered" evidence="1">
    <location>
        <begin position="1"/>
        <end position="91"/>
    </location>
</feature>
<feature type="region of interest" description="Disordered" evidence="1">
    <location>
        <begin position="296"/>
        <end position="344"/>
    </location>
</feature>
<feature type="domain" description="BZIP" evidence="2">
    <location>
        <begin position="72"/>
        <end position="125"/>
    </location>
</feature>
<dbReference type="EMBL" id="HBGN01024470">
    <property type="protein sequence ID" value="CAD9339191.1"/>
    <property type="molecule type" value="Transcribed_RNA"/>
</dbReference>
<protein>
    <recommendedName>
        <fullName evidence="2">BZIP domain-containing protein</fullName>
    </recommendedName>
</protein>
<gene>
    <name evidence="3" type="ORF">DBRI1063_LOCUS15657</name>
    <name evidence="4" type="ORF">DBRI1063_LOCUS15659</name>
</gene>
<name>A0A6U3S027_9STRA</name>